<evidence type="ECO:0000313" key="2">
    <source>
        <dbReference type="Proteomes" id="UP000766246"/>
    </source>
</evidence>
<sequence>MKENRFTNTLTPFKTIFTNMANRITEEKALRMVLDSLGYTEGEIQYSSVSKTSVAKVYDVKVIADREVFYYTTDMAKGLCSLKNIAFTWPY</sequence>
<organism evidence="1 2">
    <name type="scientific">Pseudobutyrivibrio ruminis</name>
    <dbReference type="NCBI Taxonomy" id="46206"/>
    <lineage>
        <taxon>Bacteria</taxon>
        <taxon>Bacillati</taxon>
        <taxon>Bacillota</taxon>
        <taxon>Clostridia</taxon>
        <taxon>Lachnospirales</taxon>
        <taxon>Lachnospiraceae</taxon>
        <taxon>Pseudobutyrivibrio</taxon>
    </lineage>
</organism>
<evidence type="ECO:0000313" key="1">
    <source>
        <dbReference type="EMBL" id="MBE5920853.1"/>
    </source>
</evidence>
<name>A0A927YRT5_9FIRM</name>
<comment type="caution">
    <text evidence="1">The sequence shown here is derived from an EMBL/GenBank/DDBJ whole genome shotgun (WGS) entry which is preliminary data.</text>
</comment>
<dbReference type="AlphaFoldDB" id="A0A927YRT5"/>
<dbReference type="EMBL" id="SVER01000057">
    <property type="protein sequence ID" value="MBE5920853.1"/>
    <property type="molecule type" value="Genomic_DNA"/>
</dbReference>
<protein>
    <submittedName>
        <fullName evidence="1">Uncharacterized protein</fullName>
    </submittedName>
</protein>
<reference evidence="1" key="1">
    <citation type="submission" date="2019-04" db="EMBL/GenBank/DDBJ databases">
        <title>Evolution of Biomass-Degrading Anaerobic Consortia Revealed by Metagenomics.</title>
        <authorList>
            <person name="Peng X."/>
        </authorList>
    </citation>
    <scope>NUCLEOTIDE SEQUENCE</scope>
    <source>
        <strain evidence="1">SIG311</strain>
    </source>
</reference>
<accession>A0A927YRT5</accession>
<proteinExistence type="predicted"/>
<gene>
    <name evidence="1" type="ORF">E7272_13570</name>
</gene>
<dbReference type="Proteomes" id="UP000766246">
    <property type="component" value="Unassembled WGS sequence"/>
</dbReference>